<dbReference type="InterPro" id="IPR006674">
    <property type="entry name" value="HD_domain"/>
</dbReference>
<dbReference type="NCBIfam" id="TIGR00277">
    <property type="entry name" value="HDIG"/>
    <property type="match status" value="1"/>
</dbReference>
<gene>
    <name evidence="4" type="ORF">IAA66_08600</name>
</gene>
<dbReference type="InterPro" id="IPR006675">
    <property type="entry name" value="HDIG_dom"/>
</dbReference>
<dbReference type="SMART" id="SM00471">
    <property type="entry name" value="HDc"/>
    <property type="match status" value="1"/>
</dbReference>
<dbReference type="InterPro" id="IPR003607">
    <property type="entry name" value="HD/PDEase_dom"/>
</dbReference>
<dbReference type="PANTHER" id="PTHR36442:SF1">
    <property type="entry name" value="CYCLIC-DI-AMP PHOSPHODIESTERASE PGPH"/>
    <property type="match status" value="1"/>
</dbReference>
<feature type="transmembrane region" description="Helical" evidence="2">
    <location>
        <begin position="321"/>
        <end position="339"/>
    </location>
</feature>
<dbReference type="Pfam" id="PF07698">
    <property type="entry name" value="7TM-7TMR_HD"/>
    <property type="match status" value="1"/>
</dbReference>
<dbReference type="InterPro" id="IPR011621">
    <property type="entry name" value="Metal-dep_PHydrolase_7TM_intra"/>
</dbReference>
<feature type="domain" description="HD" evidence="3">
    <location>
        <begin position="505"/>
        <end position="648"/>
    </location>
</feature>
<dbReference type="EMBL" id="DVFI01000120">
    <property type="protein sequence ID" value="HIQ63624.1"/>
    <property type="molecule type" value="Genomic_DNA"/>
</dbReference>
<dbReference type="Pfam" id="PF07697">
    <property type="entry name" value="7TMR-HDED"/>
    <property type="match status" value="1"/>
</dbReference>
<feature type="transmembrane region" description="Helical" evidence="2">
    <location>
        <begin position="416"/>
        <end position="439"/>
    </location>
</feature>
<evidence type="ECO:0000256" key="2">
    <source>
        <dbReference type="SAM" id="Phobius"/>
    </source>
</evidence>
<name>A0A9D0YXN8_9FIRM</name>
<reference evidence="4" key="1">
    <citation type="submission" date="2020-10" db="EMBL/GenBank/DDBJ databases">
        <authorList>
            <person name="Gilroy R."/>
        </authorList>
    </citation>
    <scope>NUCLEOTIDE SEQUENCE</scope>
    <source>
        <strain evidence="4">ChiHile30-977</strain>
    </source>
</reference>
<dbReference type="CDD" id="cd00077">
    <property type="entry name" value="HDc"/>
    <property type="match status" value="1"/>
</dbReference>
<reference evidence="4" key="2">
    <citation type="journal article" date="2021" name="PeerJ">
        <title>Extensive microbial diversity within the chicken gut microbiome revealed by metagenomics and culture.</title>
        <authorList>
            <person name="Gilroy R."/>
            <person name="Ravi A."/>
            <person name="Getino M."/>
            <person name="Pursley I."/>
            <person name="Horton D.L."/>
            <person name="Alikhan N.F."/>
            <person name="Baker D."/>
            <person name="Gharbi K."/>
            <person name="Hall N."/>
            <person name="Watson M."/>
            <person name="Adriaenssens E.M."/>
            <person name="Foster-Nyarko E."/>
            <person name="Jarju S."/>
            <person name="Secka A."/>
            <person name="Antonio M."/>
            <person name="Oren A."/>
            <person name="Chaudhuri R.R."/>
            <person name="La Ragione R."/>
            <person name="Hildebrand F."/>
            <person name="Pallen M.J."/>
        </authorList>
    </citation>
    <scope>NUCLEOTIDE SEQUENCE</scope>
    <source>
        <strain evidence="4">ChiHile30-977</strain>
    </source>
</reference>
<evidence type="ECO:0000313" key="4">
    <source>
        <dbReference type="EMBL" id="HIQ63624.1"/>
    </source>
</evidence>
<evidence type="ECO:0000256" key="1">
    <source>
        <dbReference type="SAM" id="MobiDB-lite"/>
    </source>
</evidence>
<dbReference type="AlphaFoldDB" id="A0A9D0YXN8"/>
<sequence length="745" mass="81430">MKQKKPEKPKIQPRERTPGRWLRLLVLVVACMLLVVAMGLTTSPEQYNLSVGDIAPKTITATKDVIDEAQTEENRERAADAVQPVYQEDEAALDLVMDNLEKVFSEFESIRAFGEGLRSGKTASAAGEDYVYTGTFAREDLDLARDMCETMNLSDWQLTILMKLSESDFSTAYVNTVNAVRKTMEATIREGGVEVAIASIQRQLLQYISSDLCLNIIVPAVRACIMPNMVINQEETELKREEARQAVEPVYYKSGQNIVVAGESVTEAQLRVLDSLGLLEGNQFDVMLLTGVTVLGILSAVALALPLLMFDWMRMTRLRNALILAVLFVLTMGLCVLAAQVNPYLAPTAMVALLATVLLSPSTAFIANTIAVLLVGVLTNTANTTFAQQMLNMMTAGLLSAPVGIFVLSRRRQQRAAVLLAGGAMAVTDLLAMLAIGCLTNNEINSILTNALWSAGGTVLAALLCMAVQPVLEWCFNLVTPYKLLELANPNQPLLRRLLVETPGTYHHSIMVANLSEAAAEAIGADALLARVGAYYHDIGKIKRPLYFKENQLGDNPHDRTDPRVSAAIITEHVRDGIQMARQARLPERVIDCIAQHHGDTLAAFFFHKMRSMEGGENAQIEDFQYPGPKPQSREAAIIMLADTVEAAIRAGGDQTTEEIERKIRELIRDKIDSGQLNECPLRFVDVSRIVRAFAQVLNGIYHKRIEYPKLDGVTALPGTDAPAPAAPAPASPAKEETHASGTVH</sequence>
<dbReference type="PROSITE" id="PS51831">
    <property type="entry name" value="HD"/>
    <property type="match status" value="1"/>
</dbReference>
<feature type="region of interest" description="Disordered" evidence="1">
    <location>
        <begin position="719"/>
        <end position="745"/>
    </location>
</feature>
<protein>
    <submittedName>
        <fullName evidence="4">HDIG domain-containing protein</fullName>
    </submittedName>
</protein>
<accession>A0A9D0YXN8</accession>
<dbReference type="Pfam" id="PF01966">
    <property type="entry name" value="HD"/>
    <property type="match status" value="1"/>
</dbReference>
<feature type="transmembrane region" description="Helical" evidence="2">
    <location>
        <begin position="286"/>
        <end position="309"/>
    </location>
</feature>
<dbReference type="SUPFAM" id="SSF109604">
    <property type="entry name" value="HD-domain/PDEase-like"/>
    <property type="match status" value="1"/>
</dbReference>
<organism evidence="4 5">
    <name type="scientific">Candidatus Avichristensenella intestinipullorum</name>
    <dbReference type="NCBI Taxonomy" id="2840693"/>
    <lineage>
        <taxon>Bacteria</taxon>
        <taxon>Bacillati</taxon>
        <taxon>Bacillota</taxon>
        <taxon>Clostridia</taxon>
        <taxon>Candidatus Avichristensenella</taxon>
    </lineage>
</organism>
<feature type="transmembrane region" description="Helical" evidence="2">
    <location>
        <begin position="390"/>
        <end position="410"/>
    </location>
</feature>
<keyword evidence="2" id="KW-1133">Transmembrane helix</keyword>
<evidence type="ECO:0000313" key="5">
    <source>
        <dbReference type="Proteomes" id="UP000886819"/>
    </source>
</evidence>
<keyword evidence="2" id="KW-0472">Membrane</keyword>
<evidence type="ECO:0000259" key="3">
    <source>
        <dbReference type="PROSITE" id="PS51831"/>
    </source>
</evidence>
<feature type="transmembrane region" description="Helical" evidence="2">
    <location>
        <begin position="351"/>
        <end position="378"/>
    </location>
</feature>
<proteinExistence type="predicted"/>
<feature type="transmembrane region" description="Helical" evidence="2">
    <location>
        <begin position="451"/>
        <end position="472"/>
    </location>
</feature>
<dbReference type="InterPro" id="IPR011624">
    <property type="entry name" value="Metal-dep_PHydrolase_7TM_extra"/>
</dbReference>
<feature type="transmembrane region" description="Helical" evidence="2">
    <location>
        <begin position="21"/>
        <end position="40"/>
    </location>
</feature>
<comment type="caution">
    <text evidence="4">The sequence shown here is derived from an EMBL/GenBank/DDBJ whole genome shotgun (WGS) entry which is preliminary data.</text>
</comment>
<keyword evidence="2" id="KW-0812">Transmembrane</keyword>
<dbReference type="InterPro" id="IPR052722">
    <property type="entry name" value="PgpH_phosphodiesterase"/>
</dbReference>
<dbReference type="Proteomes" id="UP000886819">
    <property type="component" value="Unassembled WGS sequence"/>
</dbReference>
<dbReference type="Gene3D" id="1.10.3210.10">
    <property type="entry name" value="Hypothetical protein af1432"/>
    <property type="match status" value="1"/>
</dbReference>
<dbReference type="PANTHER" id="PTHR36442">
    <property type="entry name" value="CYCLIC-DI-AMP PHOSPHODIESTERASE PGPH"/>
    <property type="match status" value="1"/>
</dbReference>